<dbReference type="Gene3D" id="2.130.10.30">
    <property type="entry name" value="Regulator of chromosome condensation 1/beta-lactamase-inhibitor protein II"/>
    <property type="match status" value="2"/>
</dbReference>
<feature type="repeat" description="RCC1" evidence="1">
    <location>
        <begin position="121"/>
        <end position="172"/>
    </location>
</feature>
<dbReference type="PANTHER" id="PTHR46207">
    <property type="entry name" value="PROTEIN RCC2"/>
    <property type="match status" value="1"/>
</dbReference>
<evidence type="ECO:0000256" key="2">
    <source>
        <dbReference type="SAM" id="MobiDB-lite"/>
    </source>
</evidence>
<dbReference type="InterPro" id="IPR028641">
    <property type="entry name" value="RCC2"/>
</dbReference>
<keyword evidence="4" id="KW-1185">Reference proteome</keyword>
<protein>
    <recommendedName>
        <fullName evidence="5">Protein RCC2 homolog</fullName>
    </recommendedName>
</protein>
<dbReference type="PANTHER" id="PTHR46207:SF1">
    <property type="entry name" value="PROTEIN RCC2"/>
    <property type="match status" value="1"/>
</dbReference>
<feature type="compositionally biased region" description="Basic and acidic residues" evidence="2">
    <location>
        <begin position="7"/>
        <end position="16"/>
    </location>
</feature>
<feature type="repeat" description="RCC1" evidence="1">
    <location>
        <begin position="225"/>
        <end position="300"/>
    </location>
</feature>
<organism evidence="3 4">
    <name type="scientific">Ridgeia piscesae</name>
    <name type="common">Tubeworm</name>
    <dbReference type="NCBI Taxonomy" id="27915"/>
    <lineage>
        <taxon>Eukaryota</taxon>
        <taxon>Metazoa</taxon>
        <taxon>Spiralia</taxon>
        <taxon>Lophotrochozoa</taxon>
        <taxon>Annelida</taxon>
        <taxon>Polychaeta</taxon>
        <taxon>Sedentaria</taxon>
        <taxon>Canalipalpata</taxon>
        <taxon>Sabellida</taxon>
        <taxon>Siboglinidae</taxon>
        <taxon>Ridgeia</taxon>
    </lineage>
</organism>
<dbReference type="PROSITE" id="PS00626">
    <property type="entry name" value="RCC1_2"/>
    <property type="match status" value="1"/>
</dbReference>
<accession>A0AAD9L1L5</accession>
<dbReference type="InterPro" id="IPR000408">
    <property type="entry name" value="Reg_chr_condens"/>
</dbReference>
<dbReference type="AlphaFoldDB" id="A0AAD9L1L5"/>
<dbReference type="Pfam" id="PF00415">
    <property type="entry name" value="RCC1"/>
    <property type="match status" value="5"/>
</dbReference>
<sequence length="472" mass="51725">MPRKRKTEVEDSEGKQKRGRKKGANGANGDHSAAAVPFEDNEDDEESEIVLEGSMVSGELLISGGTNWDLIGRNQVPKGVKNLGGRNLWSAHRVKQLCSVKVRTVVSGCTACHSIAITNEGKVYSWGRNTCAQLGHGDTIRKDVPTLIESLSSFNIVDAACGKNHTLCLTDKGHVYAFGDNKMAQLGLGHQSPFIPSPTRIQYRGPPIRRLACGAEFGMIVDVRGNLYSFGCPENGQLGHNTDGKYFVSSSKMTFSCEMKPRKVQVFIEKTHEGHILPVTDVEVVDVACGTNHSVICDRKKRVFTWGFGGYGRLGHSEPRDEWVPRMLKYFEGPNRGVKMITAGASFSMAVNELGVLYLWGQNKPTGEAAMYPKPVQDLSGWQVRSIGCCNRSIVVAADESMVSWGPSPTYGELGYGDNKPKSSTVPQEVKPLSEIYIHRVACGYGHALMIARVDTDEERERVERLPSYGGP</sequence>
<proteinExistence type="predicted"/>
<dbReference type="PRINTS" id="PR00633">
    <property type="entry name" value="RCCNDNSATION"/>
</dbReference>
<gene>
    <name evidence="3" type="ORF">NP493_403g00025</name>
</gene>
<feature type="repeat" description="RCC1" evidence="1">
    <location>
        <begin position="400"/>
        <end position="454"/>
    </location>
</feature>
<dbReference type="Proteomes" id="UP001209878">
    <property type="component" value="Unassembled WGS sequence"/>
</dbReference>
<dbReference type="GO" id="GO:0031267">
    <property type="term" value="F:small GTPase binding"/>
    <property type="evidence" value="ECO:0007669"/>
    <property type="project" value="TreeGrafter"/>
</dbReference>
<dbReference type="PROSITE" id="PS50012">
    <property type="entry name" value="RCC1_3"/>
    <property type="match status" value="5"/>
</dbReference>
<evidence type="ECO:0008006" key="5">
    <source>
        <dbReference type="Google" id="ProtNLM"/>
    </source>
</evidence>
<reference evidence="3" key="1">
    <citation type="journal article" date="2023" name="Mol. Biol. Evol.">
        <title>Third-Generation Sequencing Reveals the Adaptive Role of the Epigenome in Three Deep-Sea Polychaetes.</title>
        <authorList>
            <person name="Perez M."/>
            <person name="Aroh O."/>
            <person name="Sun Y."/>
            <person name="Lan Y."/>
            <person name="Juniper S.K."/>
            <person name="Young C.R."/>
            <person name="Angers B."/>
            <person name="Qian P.Y."/>
        </authorList>
    </citation>
    <scope>NUCLEOTIDE SEQUENCE</scope>
    <source>
        <strain evidence="3">R07B-5</strain>
    </source>
</reference>
<comment type="caution">
    <text evidence="3">The sequence shown here is derived from an EMBL/GenBank/DDBJ whole genome shotgun (WGS) entry which is preliminary data.</text>
</comment>
<evidence type="ECO:0000313" key="4">
    <source>
        <dbReference type="Proteomes" id="UP001209878"/>
    </source>
</evidence>
<dbReference type="SUPFAM" id="SSF50985">
    <property type="entry name" value="RCC1/BLIP-II"/>
    <property type="match status" value="1"/>
</dbReference>
<name>A0AAD9L1L5_RIDPI</name>
<dbReference type="GO" id="GO:0016020">
    <property type="term" value="C:membrane"/>
    <property type="evidence" value="ECO:0007669"/>
    <property type="project" value="TreeGrafter"/>
</dbReference>
<evidence type="ECO:0000313" key="3">
    <source>
        <dbReference type="EMBL" id="KAK2181310.1"/>
    </source>
</evidence>
<feature type="repeat" description="RCC1" evidence="1">
    <location>
        <begin position="173"/>
        <end position="224"/>
    </location>
</feature>
<feature type="repeat" description="RCC1" evidence="1">
    <location>
        <begin position="301"/>
        <end position="354"/>
    </location>
</feature>
<dbReference type="InterPro" id="IPR009091">
    <property type="entry name" value="RCC1/BLIP-II"/>
</dbReference>
<feature type="region of interest" description="Disordered" evidence="2">
    <location>
        <begin position="1"/>
        <end position="44"/>
    </location>
</feature>
<dbReference type="EMBL" id="JAODUO010000402">
    <property type="protein sequence ID" value="KAK2181310.1"/>
    <property type="molecule type" value="Genomic_DNA"/>
</dbReference>
<evidence type="ECO:0000256" key="1">
    <source>
        <dbReference type="PROSITE-ProRule" id="PRU00235"/>
    </source>
</evidence>